<dbReference type="AlphaFoldDB" id="A0AAD4CUT5"/>
<dbReference type="Pfam" id="PF06839">
    <property type="entry name" value="Zn_ribbon_GRF"/>
    <property type="match status" value="1"/>
</dbReference>
<dbReference type="InterPro" id="IPR010666">
    <property type="entry name" value="Znf_GRF"/>
</dbReference>
<dbReference type="EMBL" id="VCAU01000010">
    <property type="protein sequence ID" value="KAF9892852.1"/>
    <property type="molecule type" value="Genomic_DNA"/>
</dbReference>
<dbReference type="Proteomes" id="UP001194746">
    <property type="component" value="Unassembled WGS sequence"/>
</dbReference>
<evidence type="ECO:0000259" key="6">
    <source>
        <dbReference type="PROSITE" id="PS51999"/>
    </source>
</evidence>
<organism evidence="7 8">
    <name type="scientific">Aspergillus nanangensis</name>
    <dbReference type="NCBI Taxonomy" id="2582783"/>
    <lineage>
        <taxon>Eukaryota</taxon>
        <taxon>Fungi</taxon>
        <taxon>Dikarya</taxon>
        <taxon>Ascomycota</taxon>
        <taxon>Pezizomycotina</taxon>
        <taxon>Eurotiomycetes</taxon>
        <taxon>Eurotiomycetidae</taxon>
        <taxon>Eurotiales</taxon>
        <taxon>Aspergillaceae</taxon>
        <taxon>Aspergillus</taxon>
        <taxon>Aspergillus subgen. Circumdati</taxon>
    </lineage>
</organism>
<evidence type="ECO:0000256" key="5">
    <source>
        <dbReference type="SAM" id="MobiDB-lite"/>
    </source>
</evidence>
<feature type="domain" description="GRF-type" evidence="6">
    <location>
        <begin position="28"/>
        <end position="71"/>
    </location>
</feature>
<keyword evidence="1" id="KW-0479">Metal-binding</keyword>
<evidence type="ECO:0000313" key="7">
    <source>
        <dbReference type="EMBL" id="KAF9892852.1"/>
    </source>
</evidence>
<evidence type="ECO:0000256" key="1">
    <source>
        <dbReference type="ARBA" id="ARBA00022723"/>
    </source>
</evidence>
<keyword evidence="8" id="KW-1185">Reference proteome</keyword>
<accession>A0AAD4CUT5</accession>
<comment type="caution">
    <text evidence="7">The sequence shown here is derived from an EMBL/GenBank/DDBJ whole genome shotgun (WGS) entry which is preliminary data.</text>
</comment>
<evidence type="ECO:0000256" key="2">
    <source>
        <dbReference type="ARBA" id="ARBA00022771"/>
    </source>
</evidence>
<evidence type="ECO:0000256" key="3">
    <source>
        <dbReference type="ARBA" id="ARBA00022833"/>
    </source>
</evidence>
<feature type="compositionally biased region" description="Polar residues" evidence="5">
    <location>
        <begin position="248"/>
        <end position="267"/>
    </location>
</feature>
<dbReference type="PROSITE" id="PS51999">
    <property type="entry name" value="ZF_GRF"/>
    <property type="match status" value="1"/>
</dbReference>
<keyword evidence="3" id="KW-0862">Zinc</keyword>
<name>A0AAD4CUT5_ASPNN</name>
<proteinExistence type="predicted"/>
<reference evidence="7" key="2">
    <citation type="submission" date="2020-02" db="EMBL/GenBank/DDBJ databases">
        <authorList>
            <person name="Gilchrist C.L.M."/>
            <person name="Chooi Y.-H."/>
        </authorList>
    </citation>
    <scope>NUCLEOTIDE SEQUENCE</scope>
    <source>
        <strain evidence="7">MST-FP2251</strain>
    </source>
</reference>
<feature type="compositionally biased region" description="Polar residues" evidence="5">
    <location>
        <begin position="228"/>
        <end position="239"/>
    </location>
</feature>
<feature type="region of interest" description="Disordered" evidence="5">
    <location>
        <begin position="156"/>
        <end position="267"/>
    </location>
</feature>
<keyword evidence="2 4" id="KW-0863">Zinc-finger</keyword>
<feature type="region of interest" description="Disordered" evidence="5">
    <location>
        <begin position="109"/>
        <end position="139"/>
    </location>
</feature>
<protein>
    <recommendedName>
        <fullName evidence="6">GRF-type domain-containing protein</fullName>
    </recommendedName>
</protein>
<evidence type="ECO:0000256" key="4">
    <source>
        <dbReference type="PROSITE-ProRule" id="PRU01343"/>
    </source>
</evidence>
<gene>
    <name evidence="7" type="ORF">FE257_000441</name>
</gene>
<reference evidence="7" key="1">
    <citation type="journal article" date="2019" name="Beilstein J. Org. Chem.">
        <title>Nanangenines: drimane sesquiterpenoids as the dominant metabolite cohort of a novel Australian fungus, Aspergillus nanangensis.</title>
        <authorList>
            <person name="Lacey H.J."/>
            <person name="Gilchrist C.L.M."/>
            <person name="Crombie A."/>
            <person name="Kalaitzis J.A."/>
            <person name="Vuong D."/>
            <person name="Rutledge P.J."/>
            <person name="Turner P."/>
            <person name="Pitt J.I."/>
            <person name="Lacey E."/>
            <person name="Chooi Y.H."/>
            <person name="Piggott A.M."/>
        </authorList>
    </citation>
    <scope>NUCLEOTIDE SEQUENCE</scope>
    <source>
        <strain evidence="7">MST-FP2251</strain>
    </source>
</reference>
<evidence type="ECO:0000313" key="8">
    <source>
        <dbReference type="Proteomes" id="UP001194746"/>
    </source>
</evidence>
<sequence>MISPHKNAASPRTSVPLRGLFVDGQWFCNCHQRLPAAKRQTKYTDNRGRWYYTCQLDMHKRCNFFLWASDAEAREKLAVISNSSSEPFATPQAPSKQSRNNVYQTGLLTPQTERPTRTAPAAKLETPSKSAKARMMSEDADEFKWDDTVDMDDDDALGKLLSQPTPRHLDFGRPASGTGIGDGTSTATVSFASDHPSPSPHKEARTDIFTSPGKRKLAQMQDPPVASLTPTSIFSSGARSNRFPPSSADISSTPTPSKYRNALSTDTGEPSELALQAVKIWESHGAVVPRRAQEELTMLLNRQDLKTKGISRGRDISRIALKKKDEEIMRLKEVIRGLEAQRELDRNVIAGLNGR</sequence>
<dbReference type="GO" id="GO:0008270">
    <property type="term" value="F:zinc ion binding"/>
    <property type="evidence" value="ECO:0007669"/>
    <property type="project" value="UniProtKB-KW"/>
</dbReference>